<reference evidence="3" key="1">
    <citation type="journal article" date="2019" name="Int. J. Syst. Evol. Microbiol.">
        <title>The Global Catalogue of Microorganisms (GCM) 10K type strain sequencing project: providing services to taxonomists for standard genome sequencing and annotation.</title>
        <authorList>
            <consortium name="The Broad Institute Genomics Platform"/>
            <consortium name="The Broad Institute Genome Sequencing Center for Infectious Disease"/>
            <person name="Wu L."/>
            <person name="Ma J."/>
        </authorList>
    </citation>
    <scope>NUCLEOTIDE SEQUENCE [LARGE SCALE GENOMIC DNA]</scope>
    <source>
        <strain evidence="3">KCTC 52487</strain>
    </source>
</reference>
<organism evidence="2 3">
    <name type="scientific">Hyphobacterium vulgare</name>
    <dbReference type="NCBI Taxonomy" id="1736751"/>
    <lineage>
        <taxon>Bacteria</taxon>
        <taxon>Pseudomonadati</taxon>
        <taxon>Pseudomonadota</taxon>
        <taxon>Alphaproteobacteria</taxon>
        <taxon>Maricaulales</taxon>
        <taxon>Maricaulaceae</taxon>
        <taxon>Hyphobacterium</taxon>
    </lineage>
</organism>
<dbReference type="EMBL" id="JBHRSV010000028">
    <property type="protein sequence ID" value="MFC2927066.1"/>
    <property type="molecule type" value="Genomic_DNA"/>
</dbReference>
<feature type="transmembrane region" description="Helical" evidence="1">
    <location>
        <begin position="180"/>
        <end position="198"/>
    </location>
</feature>
<comment type="caution">
    <text evidence="2">The sequence shown here is derived from an EMBL/GenBank/DDBJ whole genome shotgun (WGS) entry which is preliminary data.</text>
</comment>
<proteinExistence type="predicted"/>
<name>A0ABV6ZZV7_9PROT</name>
<feature type="transmembrane region" description="Helical" evidence="1">
    <location>
        <begin position="151"/>
        <end position="168"/>
    </location>
</feature>
<sequence length="251" mass="27159">MTRRSPLLATAAIAMAIGFNLPYANLTRIYDYPDILRSDAGEALTRFAQGGDALILTWHAFGWSALLLLPLAIALSLTDENRRESETLAIAAAISGALSGVIQAMGLWRWVFVIPALAREHATGDEAARIAAERAFDILNAYGGIAIGEHLGQWLLVFFIVCLAALQWRLQRRLTSATGFATAALIAIGTTEGVLATQGQDGELFSIFTIAGFLGFTLWLIQTGLHHFGTAGRRERVADPADQGRDPRRRA</sequence>
<dbReference type="Pfam" id="PF14329">
    <property type="entry name" value="DUF4386"/>
    <property type="match status" value="1"/>
</dbReference>
<keyword evidence="1" id="KW-0812">Transmembrane</keyword>
<dbReference type="InterPro" id="IPR025495">
    <property type="entry name" value="DUF4386"/>
</dbReference>
<dbReference type="Proteomes" id="UP001595379">
    <property type="component" value="Unassembled WGS sequence"/>
</dbReference>
<evidence type="ECO:0000313" key="2">
    <source>
        <dbReference type="EMBL" id="MFC2927066.1"/>
    </source>
</evidence>
<accession>A0ABV6ZZV7</accession>
<evidence type="ECO:0000313" key="3">
    <source>
        <dbReference type="Proteomes" id="UP001595379"/>
    </source>
</evidence>
<protein>
    <submittedName>
        <fullName evidence="2">DUF4386 family protein</fullName>
    </submittedName>
</protein>
<feature type="transmembrane region" description="Helical" evidence="1">
    <location>
        <begin position="204"/>
        <end position="225"/>
    </location>
</feature>
<keyword evidence="3" id="KW-1185">Reference proteome</keyword>
<keyword evidence="1" id="KW-0472">Membrane</keyword>
<dbReference type="RefSeq" id="WP_343163057.1">
    <property type="nucleotide sequence ID" value="NZ_JBHRSV010000028.1"/>
</dbReference>
<gene>
    <name evidence="2" type="ORF">ACFOOR_13200</name>
</gene>
<feature type="transmembrane region" description="Helical" evidence="1">
    <location>
        <begin position="53"/>
        <end position="75"/>
    </location>
</feature>
<evidence type="ECO:0000256" key="1">
    <source>
        <dbReference type="SAM" id="Phobius"/>
    </source>
</evidence>
<keyword evidence="1" id="KW-1133">Transmembrane helix</keyword>
<feature type="transmembrane region" description="Helical" evidence="1">
    <location>
        <begin position="87"/>
        <end position="111"/>
    </location>
</feature>